<feature type="transmembrane region" description="Helical" evidence="3">
    <location>
        <begin position="180"/>
        <end position="202"/>
    </location>
</feature>
<dbReference type="NCBIfam" id="TIGR03696">
    <property type="entry name" value="Rhs_assc_core"/>
    <property type="match status" value="1"/>
</dbReference>
<dbReference type="Gene3D" id="2.180.10.10">
    <property type="entry name" value="RHS repeat-associated core"/>
    <property type="match status" value="1"/>
</dbReference>
<feature type="domain" description="Teneurin-like YD-shell" evidence="4">
    <location>
        <begin position="5"/>
        <end position="147"/>
    </location>
</feature>
<dbReference type="Proteomes" id="UP001320513">
    <property type="component" value="Unassembled WGS sequence"/>
</dbReference>
<dbReference type="RefSeq" id="WP_243244476.1">
    <property type="nucleotide sequence ID" value="NZ_LOHG01000002.1"/>
</dbReference>
<keyword evidence="3" id="KW-1133">Transmembrane helix</keyword>
<dbReference type="PANTHER" id="PTHR32305:SF15">
    <property type="entry name" value="PROTEIN RHSA-RELATED"/>
    <property type="match status" value="1"/>
</dbReference>
<feature type="region of interest" description="Disordered" evidence="2">
    <location>
        <begin position="349"/>
        <end position="382"/>
    </location>
</feature>
<keyword evidence="6" id="KW-1185">Reference proteome</keyword>
<reference evidence="5 6" key="1">
    <citation type="submission" date="2015-12" db="EMBL/GenBank/DDBJ databases">
        <title>Phylogenomics in the description of a new species in the Pseudomonas syringae group.</title>
        <authorList>
            <person name="Busquets A."/>
            <person name="Gomila M."/>
            <person name="Beiki F."/>
            <person name="Rahimian H."/>
            <person name="Mulet M."/>
            <person name="Sanchez D."/>
            <person name="Garcia-Valdes E."/>
            <person name="Lalucat J."/>
        </authorList>
    </citation>
    <scope>NUCLEOTIDE SEQUENCE [LARGE SCALE GENOMIC DNA]</scope>
    <source>
        <strain evidence="5 6">S25</strain>
    </source>
</reference>
<dbReference type="EMBL" id="LOHG01000002">
    <property type="protein sequence ID" value="MCI8208586.1"/>
    <property type="molecule type" value="Genomic_DNA"/>
</dbReference>
<dbReference type="InterPro" id="IPR022385">
    <property type="entry name" value="Rhs_assc_core"/>
</dbReference>
<evidence type="ECO:0000313" key="5">
    <source>
        <dbReference type="EMBL" id="MCI8208586.1"/>
    </source>
</evidence>
<proteinExistence type="predicted"/>
<evidence type="ECO:0000256" key="3">
    <source>
        <dbReference type="SAM" id="Phobius"/>
    </source>
</evidence>
<name>A0ABS9ZDA5_9PSED</name>
<gene>
    <name evidence="5" type="ORF">AUC61_03465</name>
</gene>
<protein>
    <recommendedName>
        <fullName evidence="4">Teneurin-like YD-shell domain-containing protein</fullName>
    </recommendedName>
</protein>
<dbReference type="PANTHER" id="PTHR32305">
    <property type="match status" value="1"/>
</dbReference>
<evidence type="ECO:0000256" key="2">
    <source>
        <dbReference type="SAM" id="MobiDB-lite"/>
    </source>
</evidence>
<feature type="transmembrane region" description="Helical" evidence="3">
    <location>
        <begin position="240"/>
        <end position="259"/>
    </location>
</feature>
<dbReference type="InterPro" id="IPR056823">
    <property type="entry name" value="TEN-like_YD-shell"/>
</dbReference>
<keyword evidence="3" id="KW-0812">Transmembrane</keyword>
<dbReference type="Pfam" id="PF25023">
    <property type="entry name" value="TEN_YD-shell"/>
    <property type="match status" value="1"/>
</dbReference>
<keyword evidence="3" id="KW-0472">Membrane</keyword>
<accession>A0ABS9ZDA5</accession>
<organism evidence="5 6">
    <name type="scientific">Pseudomonas maioricensis</name>
    <dbReference type="NCBI Taxonomy" id="1766623"/>
    <lineage>
        <taxon>Bacteria</taxon>
        <taxon>Pseudomonadati</taxon>
        <taxon>Pseudomonadota</taxon>
        <taxon>Gammaproteobacteria</taxon>
        <taxon>Pseudomonadales</taxon>
        <taxon>Pseudomonadaceae</taxon>
        <taxon>Pseudomonas</taxon>
    </lineage>
</organism>
<comment type="caution">
    <text evidence="5">The sequence shown here is derived from an EMBL/GenBank/DDBJ whole genome shotgun (WGS) entry which is preliminary data.</text>
</comment>
<keyword evidence="1" id="KW-0677">Repeat</keyword>
<evidence type="ECO:0000256" key="1">
    <source>
        <dbReference type="ARBA" id="ARBA00022737"/>
    </source>
</evidence>
<sequence length="405" mass="41915">MNQLISYRYDALDRLIGVEPAGAPASTRVYRDGRIATQLEGGQRHSLMESGGHVLAQSTYSGNRVVNSLLGCDQQGSVLQSVTGNQIQRSVYTPYGGGANEGGLQSLLGFNGEQPDPVTGCYLLGNGYRAYNPVLMRFHSPDTMSPFDSGGVNPYAYCVGDPVNMTDPTGHFSFKKLFKALLGIVISVAAIALTAVTLGASAPLTGPVIFLAALSITADVIQIAGEVVSLAAPDSKAGDILGYVGLGLGLASLSGTSAAKVAAKRGSQTAARFINKGAGAAAAARQGAIKVSNGKAMQSFTGAAKLGKGARNTVAMQNRFQMASKLSGYLEIADYSFEAVDLIGDLTSGSDKPAGTSGQGESVSTIDSFLRGDPEQSAPGLGQINIKPGDFLTADQDRMQALREF</sequence>
<evidence type="ECO:0000313" key="6">
    <source>
        <dbReference type="Proteomes" id="UP001320513"/>
    </source>
</evidence>
<dbReference type="SUPFAM" id="SSF56399">
    <property type="entry name" value="ADP-ribosylation"/>
    <property type="match status" value="1"/>
</dbReference>
<dbReference type="InterPro" id="IPR050708">
    <property type="entry name" value="T6SS_VgrG/RHS"/>
</dbReference>
<evidence type="ECO:0000259" key="4">
    <source>
        <dbReference type="Pfam" id="PF25023"/>
    </source>
</evidence>